<dbReference type="InterPro" id="IPR011009">
    <property type="entry name" value="Kinase-like_dom_sf"/>
</dbReference>
<dbReference type="Gene3D" id="3.30.200.20">
    <property type="entry name" value="Phosphorylase Kinase, domain 1"/>
    <property type="match status" value="1"/>
</dbReference>
<dbReference type="FunFam" id="3.30.200.20:FF:000127">
    <property type="entry name" value="Putative dual specificity tyrosine-phosphorylation-regulated kinase 2"/>
    <property type="match status" value="1"/>
</dbReference>
<gene>
    <name evidence="15" type="ORF">OXX778_LOCUS576</name>
</gene>
<organism evidence="15 16">
    <name type="scientific">Brachionus calyciflorus</name>
    <dbReference type="NCBI Taxonomy" id="104777"/>
    <lineage>
        <taxon>Eukaryota</taxon>
        <taxon>Metazoa</taxon>
        <taxon>Spiralia</taxon>
        <taxon>Gnathifera</taxon>
        <taxon>Rotifera</taxon>
        <taxon>Eurotatoria</taxon>
        <taxon>Monogononta</taxon>
        <taxon>Pseudotrocha</taxon>
        <taxon>Ploima</taxon>
        <taxon>Brachionidae</taxon>
        <taxon>Brachionus</taxon>
    </lineage>
</organism>
<evidence type="ECO:0000256" key="3">
    <source>
        <dbReference type="ARBA" id="ARBA00022527"/>
    </source>
</evidence>
<evidence type="ECO:0000256" key="7">
    <source>
        <dbReference type="ARBA" id="ARBA00022777"/>
    </source>
</evidence>
<evidence type="ECO:0000256" key="13">
    <source>
        <dbReference type="SAM" id="MobiDB-lite"/>
    </source>
</evidence>
<dbReference type="GO" id="GO:0005856">
    <property type="term" value="C:cytoskeleton"/>
    <property type="evidence" value="ECO:0007669"/>
    <property type="project" value="TreeGrafter"/>
</dbReference>
<dbReference type="FunFam" id="1.10.510.10:FF:000112">
    <property type="entry name" value="Putative dual specificity tyrosine-phosphorylation-regulated kinase 2"/>
    <property type="match status" value="1"/>
</dbReference>
<proteinExistence type="inferred from homology"/>
<dbReference type="InterPro" id="IPR008271">
    <property type="entry name" value="Ser/Thr_kinase_AS"/>
</dbReference>
<evidence type="ECO:0000313" key="16">
    <source>
        <dbReference type="Proteomes" id="UP000663879"/>
    </source>
</evidence>
<dbReference type="SUPFAM" id="SSF56112">
    <property type="entry name" value="Protein kinase-like (PK-like)"/>
    <property type="match status" value="1"/>
</dbReference>
<evidence type="ECO:0000256" key="6">
    <source>
        <dbReference type="ARBA" id="ARBA00022741"/>
    </source>
</evidence>
<feature type="compositionally biased region" description="Pro residues" evidence="13">
    <location>
        <begin position="656"/>
        <end position="665"/>
    </location>
</feature>
<dbReference type="SMART" id="SM00220">
    <property type="entry name" value="S_TKc"/>
    <property type="match status" value="1"/>
</dbReference>
<feature type="region of interest" description="Disordered" evidence="13">
    <location>
        <begin position="186"/>
        <end position="258"/>
    </location>
</feature>
<accession>A0A813M329</accession>
<evidence type="ECO:0000256" key="12">
    <source>
        <dbReference type="PROSITE-ProRule" id="PRU10141"/>
    </source>
</evidence>
<dbReference type="PROSITE" id="PS50011">
    <property type="entry name" value="PROTEIN_KINASE_DOM"/>
    <property type="match status" value="1"/>
</dbReference>
<protein>
    <recommendedName>
        <fullName evidence="2">dual-specificity kinase</fullName>
        <ecNumber evidence="2">2.7.12.1</ecNumber>
    </recommendedName>
</protein>
<evidence type="ECO:0000256" key="8">
    <source>
        <dbReference type="ARBA" id="ARBA00022840"/>
    </source>
</evidence>
<feature type="region of interest" description="Disordered" evidence="13">
    <location>
        <begin position="648"/>
        <end position="670"/>
    </location>
</feature>
<evidence type="ECO:0000256" key="9">
    <source>
        <dbReference type="ARBA" id="ARBA00049003"/>
    </source>
</evidence>
<evidence type="ECO:0000256" key="4">
    <source>
        <dbReference type="ARBA" id="ARBA00022553"/>
    </source>
</evidence>
<dbReference type="CDD" id="cd14224">
    <property type="entry name" value="PKc_DYRK2_3"/>
    <property type="match status" value="1"/>
</dbReference>
<keyword evidence="7" id="KW-0418">Kinase</keyword>
<dbReference type="Proteomes" id="UP000663879">
    <property type="component" value="Unassembled WGS sequence"/>
</dbReference>
<comment type="caution">
    <text evidence="15">The sequence shown here is derived from an EMBL/GenBank/DDBJ whole genome shotgun (WGS) entry which is preliminary data.</text>
</comment>
<comment type="similarity">
    <text evidence="1">Belongs to the protein kinase superfamily. CMGC Ser/Thr protein kinase family. MNB/DYRK subfamily.</text>
</comment>
<feature type="compositionally biased region" description="Basic residues" evidence="13">
    <location>
        <begin position="189"/>
        <end position="201"/>
    </location>
</feature>
<dbReference type="GO" id="GO:0005524">
    <property type="term" value="F:ATP binding"/>
    <property type="evidence" value="ECO:0007669"/>
    <property type="project" value="UniProtKB-UniRule"/>
</dbReference>
<name>A0A813M329_9BILA</name>
<dbReference type="InterPro" id="IPR000719">
    <property type="entry name" value="Prot_kinase_dom"/>
</dbReference>
<keyword evidence="3" id="KW-0723">Serine/threonine-protein kinase</keyword>
<feature type="binding site" evidence="12">
    <location>
        <position position="366"/>
    </location>
    <ligand>
        <name>ATP</name>
        <dbReference type="ChEBI" id="CHEBI:30616"/>
    </ligand>
</feature>
<keyword evidence="4" id="KW-0597">Phosphoprotein</keyword>
<dbReference type="EC" id="2.7.12.1" evidence="2"/>
<evidence type="ECO:0000313" key="15">
    <source>
        <dbReference type="EMBL" id="CAF0708224.1"/>
    </source>
</evidence>
<evidence type="ECO:0000256" key="2">
    <source>
        <dbReference type="ARBA" id="ARBA00013203"/>
    </source>
</evidence>
<dbReference type="InterPro" id="IPR050494">
    <property type="entry name" value="Ser_Thr_dual-spec_kinase"/>
</dbReference>
<dbReference type="Gene3D" id="3.30.10.30">
    <property type="entry name" value="DYRK"/>
    <property type="match status" value="1"/>
</dbReference>
<dbReference type="InterPro" id="IPR042521">
    <property type="entry name" value="DYRK"/>
</dbReference>
<dbReference type="GO" id="GO:0004712">
    <property type="term" value="F:protein serine/threonine/tyrosine kinase activity"/>
    <property type="evidence" value="ECO:0007669"/>
    <property type="project" value="UniProtKB-EC"/>
</dbReference>
<dbReference type="AlphaFoldDB" id="A0A813M329"/>
<evidence type="ECO:0000259" key="14">
    <source>
        <dbReference type="PROSITE" id="PS50011"/>
    </source>
</evidence>
<feature type="domain" description="Protein kinase" evidence="14">
    <location>
        <begin position="337"/>
        <end position="650"/>
    </location>
</feature>
<feature type="region of interest" description="Disordered" evidence="13">
    <location>
        <begin position="590"/>
        <end position="610"/>
    </location>
</feature>
<dbReference type="GO" id="GO:0005737">
    <property type="term" value="C:cytoplasm"/>
    <property type="evidence" value="ECO:0007669"/>
    <property type="project" value="TreeGrafter"/>
</dbReference>
<feature type="compositionally biased region" description="Polar residues" evidence="13">
    <location>
        <begin position="718"/>
        <end position="731"/>
    </location>
</feature>
<evidence type="ECO:0000256" key="1">
    <source>
        <dbReference type="ARBA" id="ARBA00008867"/>
    </source>
</evidence>
<sequence length="731" mass="82888">MYDWIIDEPFYYEKYTYDKLGASKSLNSLPPTQPRRSIVSNSSLSQSAFKNKKALKGISRFIGQDDLIQNQPLPPKRASLVYEPVDTYIIANNPSPYENVFYIHNPDGSGDQTLYLSDMNSTTLPPLKPRTNKLYASTGGINANNSSSNLNATIATSGVRNGRNSSSSNGIQVQQLYDSSTVHKNYLNHSHHNHNRHHHSHNQSLNTTNKETHEKTIVKSPSADSLNSNKSALNKTTNNNNNSQLNNNSTLSIQPHLNSTTMRRTVQAMTPETAMKNYMQKLTPFEHHEIFNYPEIYFLGQNAKKIHGVIGGPNNNGYDDENGSYKPIQHDHIFYRFEILKILGKGSFGQVLKCYDHKLGSHVAVKLVRNEKRFHRQAQEEIRILEHLRKQDKDNTFNCIHMYESFTFRNHICITFELLSMNLYELIKKNKFAGFSLQLVRKFTHSILQCLDALTKNKIIHCDLKPENILLKQQGRSGIKVIDFGSSCYEHQRIYTYIQSRFYRAPEVILGAKYGMPIDMWSLGCIIAELLTGYPLFPGEDEADQLACIIELIGMPPTRILDQSKRARNFISSKGYPRYCTLVTLPDGSTAMQGGRSRRGKPRGIPGSKDWSSALKGCDDQLFIDFLKRCLDWDPTTRMTPAQALRHSWLRRRLPKPPSENPPPSRRSSAAYRNNLAPKLSNGSQQNILNNTANTTINMSTRNDPDYGSKHTKLPKIGNSTGSNNNLRTNS</sequence>
<dbReference type="OrthoDB" id="9332038at2759"/>
<dbReference type="PANTHER" id="PTHR24058">
    <property type="entry name" value="DUAL SPECIFICITY PROTEIN KINASE"/>
    <property type="match status" value="1"/>
</dbReference>
<keyword evidence="16" id="KW-1185">Reference proteome</keyword>
<comment type="catalytic activity">
    <reaction evidence="10">
        <text>L-threonyl-[protein] + ATP = O-phospho-L-threonyl-[protein] + ADP + H(+)</text>
        <dbReference type="Rhea" id="RHEA:46608"/>
        <dbReference type="Rhea" id="RHEA-COMP:11060"/>
        <dbReference type="Rhea" id="RHEA-COMP:11605"/>
        <dbReference type="ChEBI" id="CHEBI:15378"/>
        <dbReference type="ChEBI" id="CHEBI:30013"/>
        <dbReference type="ChEBI" id="CHEBI:30616"/>
        <dbReference type="ChEBI" id="CHEBI:61977"/>
        <dbReference type="ChEBI" id="CHEBI:456216"/>
        <dbReference type="EC" id="2.7.12.1"/>
    </reaction>
</comment>
<evidence type="ECO:0000256" key="10">
    <source>
        <dbReference type="ARBA" id="ARBA00049308"/>
    </source>
</evidence>
<dbReference type="GO" id="GO:0005634">
    <property type="term" value="C:nucleus"/>
    <property type="evidence" value="ECO:0007669"/>
    <property type="project" value="TreeGrafter"/>
</dbReference>
<dbReference type="GO" id="GO:0004674">
    <property type="term" value="F:protein serine/threonine kinase activity"/>
    <property type="evidence" value="ECO:0007669"/>
    <property type="project" value="UniProtKB-KW"/>
</dbReference>
<keyword evidence="8 12" id="KW-0067">ATP-binding</keyword>
<dbReference type="EMBL" id="CAJNOC010000030">
    <property type="protein sequence ID" value="CAF0708224.1"/>
    <property type="molecule type" value="Genomic_DNA"/>
</dbReference>
<reference evidence="15" key="1">
    <citation type="submission" date="2021-02" db="EMBL/GenBank/DDBJ databases">
        <authorList>
            <person name="Nowell W R."/>
        </authorList>
    </citation>
    <scope>NUCLEOTIDE SEQUENCE</scope>
    <source>
        <strain evidence="15">Ploen Becks lab</strain>
    </source>
</reference>
<dbReference type="PROSITE" id="PS00107">
    <property type="entry name" value="PROTEIN_KINASE_ATP"/>
    <property type="match status" value="1"/>
</dbReference>
<evidence type="ECO:0000256" key="5">
    <source>
        <dbReference type="ARBA" id="ARBA00022679"/>
    </source>
</evidence>
<feature type="compositionally biased region" description="Low complexity" evidence="13">
    <location>
        <begin position="227"/>
        <end position="252"/>
    </location>
</feature>
<dbReference type="Pfam" id="PF00069">
    <property type="entry name" value="Pkinase"/>
    <property type="match status" value="1"/>
</dbReference>
<keyword evidence="6 12" id="KW-0547">Nucleotide-binding</keyword>
<evidence type="ECO:0000256" key="11">
    <source>
        <dbReference type="ARBA" id="ARBA00051680"/>
    </source>
</evidence>
<dbReference type="PANTHER" id="PTHR24058:SF112">
    <property type="entry name" value="DUAL SPECIFICITY TYROSINE-PHOSPHORYLATION-REGULATED KINASE 3 HOMOLOG-RELATED"/>
    <property type="match status" value="1"/>
</dbReference>
<keyword evidence="5" id="KW-0808">Transferase</keyword>
<dbReference type="Gene3D" id="1.10.510.10">
    <property type="entry name" value="Transferase(Phosphotransferase) domain 1"/>
    <property type="match status" value="1"/>
</dbReference>
<dbReference type="InterPro" id="IPR017441">
    <property type="entry name" value="Protein_kinase_ATP_BS"/>
</dbReference>
<comment type="catalytic activity">
    <reaction evidence="11">
        <text>L-tyrosyl-[protein] + ATP = O-phospho-L-tyrosyl-[protein] + ADP + H(+)</text>
        <dbReference type="Rhea" id="RHEA:10596"/>
        <dbReference type="Rhea" id="RHEA-COMP:10136"/>
        <dbReference type="Rhea" id="RHEA-COMP:20101"/>
        <dbReference type="ChEBI" id="CHEBI:15378"/>
        <dbReference type="ChEBI" id="CHEBI:30616"/>
        <dbReference type="ChEBI" id="CHEBI:46858"/>
        <dbReference type="ChEBI" id="CHEBI:61978"/>
        <dbReference type="ChEBI" id="CHEBI:456216"/>
        <dbReference type="EC" id="2.7.12.1"/>
    </reaction>
</comment>
<comment type="catalytic activity">
    <reaction evidence="9">
        <text>L-seryl-[protein] + ATP = O-phospho-L-seryl-[protein] + ADP + H(+)</text>
        <dbReference type="Rhea" id="RHEA:17989"/>
        <dbReference type="Rhea" id="RHEA-COMP:9863"/>
        <dbReference type="Rhea" id="RHEA-COMP:11604"/>
        <dbReference type="ChEBI" id="CHEBI:15378"/>
        <dbReference type="ChEBI" id="CHEBI:29999"/>
        <dbReference type="ChEBI" id="CHEBI:30616"/>
        <dbReference type="ChEBI" id="CHEBI:83421"/>
        <dbReference type="ChEBI" id="CHEBI:456216"/>
        <dbReference type="EC" id="2.7.12.1"/>
    </reaction>
</comment>
<feature type="region of interest" description="Disordered" evidence="13">
    <location>
        <begin position="696"/>
        <end position="731"/>
    </location>
</feature>
<dbReference type="PROSITE" id="PS00108">
    <property type="entry name" value="PROTEIN_KINASE_ST"/>
    <property type="match status" value="1"/>
</dbReference>